<name>A0A2Z6MWD2_TRISU</name>
<evidence type="ECO:0000313" key="2">
    <source>
        <dbReference type="Proteomes" id="UP000242715"/>
    </source>
</evidence>
<organism evidence="1 2">
    <name type="scientific">Trifolium subterraneum</name>
    <name type="common">Subterranean clover</name>
    <dbReference type="NCBI Taxonomy" id="3900"/>
    <lineage>
        <taxon>Eukaryota</taxon>
        <taxon>Viridiplantae</taxon>
        <taxon>Streptophyta</taxon>
        <taxon>Embryophyta</taxon>
        <taxon>Tracheophyta</taxon>
        <taxon>Spermatophyta</taxon>
        <taxon>Magnoliopsida</taxon>
        <taxon>eudicotyledons</taxon>
        <taxon>Gunneridae</taxon>
        <taxon>Pentapetalae</taxon>
        <taxon>rosids</taxon>
        <taxon>fabids</taxon>
        <taxon>Fabales</taxon>
        <taxon>Fabaceae</taxon>
        <taxon>Papilionoideae</taxon>
        <taxon>50 kb inversion clade</taxon>
        <taxon>NPAAA clade</taxon>
        <taxon>Hologalegina</taxon>
        <taxon>IRL clade</taxon>
        <taxon>Trifolieae</taxon>
        <taxon>Trifolium</taxon>
    </lineage>
</organism>
<protein>
    <submittedName>
        <fullName evidence="1">Uncharacterized protein</fullName>
    </submittedName>
</protein>
<keyword evidence="2" id="KW-1185">Reference proteome</keyword>
<reference evidence="2" key="1">
    <citation type="journal article" date="2017" name="Front. Plant Sci.">
        <title>Climate Clever Clovers: New Paradigm to Reduce the Environmental Footprint of Ruminants by Breeding Low Methanogenic Forages Utilizing Haplotype Variation.</title>
        <authorList>
            <person name="Kaur P."/>
            <person name="Appels R."/>
            <person name="Bayer P.E."/>
            <person name="Keeble-Gagnere G."/>
            <person name="Wang J."/>
            <person name="Hirakawa H."/>
            <person name="Shirasawa K."/>
            <person name="Vercoe P."/>
            <person name="Stefanova K."/>
            <person name="Durmic Z."/>
            <person name="Nichols P."/>
            <person name="Revell C."/>
            <person name="Isobe S.N."/>
            <person name="Edwards D."/>
            <person name="Erskine W."/>
        </authorList>
    </citation>
    <scope>NUCLEOTIDE SEQUENCE [LARGE SCALE GENOMIC DNA]</scope>
    <source>
        <strain evidence="2">cv. Daliak</strain>
    </source>
</reference>
<dbReference type="OrthoDB" id="7677582at2759"/>
<dbReference type="AlphaFoldDB" id="A0A2Z6MWD2"/>
<proteinExistence type="predicted"/>
<evidence type="ECO:0000313" key="1">
    <source>
        <dbReference type="EMBL" id="GAU29152.1"/>
    </source>
</evidence>
<gene>
    <name evidence="1" type="ORF">TSUD_275710</name>
</gene>
<dbReference type="Proteomes" id="UP000242715">
    <property type="component" value="Unassembled WGS sequence"/>
</dbReference>
<dbReference type="EMBL" id="DF973389">
    <property type="protein sequence ID" value="GAU29152.1"/>
    <property type="molecule type" value="Genomic_DNA"/>
</dbReference>
<accession>A0A2Z6MWD2</accession>
<sequence length="91" mass="10601">MVKRRRERVLEEARNSVPENGKVMHLVKAFERLLSIRKENEEDEENDKKNKVMKWALPGLQLRKPDKDDEQSEVSVCVAGILPVVEEAEEM</sequence>